<organism evidence="3">
    <name type="scientific">Candidatus Berkiella aquae</name>
    <dbReference type="NCBI Taxonomy" id="295108"/>
    <lineage>
        <taxon>Bacteria</taxon>
        <taxon>Pseudomonadati</taxon>
        <taxon>Pseudomonadota</taxon>
        <taxon>Gammaproteobacteria</taxon>
        <taxon>Candidatus Berkiellales</taxon>
        <taxon>Candidatus Berkiellaceae</taxon>
        <taxon>Candidatus Berkiella</taxon>
    </lineage>
</organism>
<proteinExistence type="predicted"/>
<protein>
    <submittedName>
        <fullName evidence="3">Uncharacterized protein</fullName>
    </submittedName>
</protein>
<feature type="transmembrane region" description="Helical" evidence="1">
    <location>
        <begin position="720"/>
        <end position="739"/>
    </location>
</feature>
<evidence type="ECO:0000256" key="1">
    <source>
        <dbReference type="SAM" id="Phobius"/>
    </source>
</evidence>
<comment type="caution">
    <text evidence="3">The sequence shown here is derived from an EMBL/GenBank/DDBJ whole genome shotgun (WGS) entry which is preliminary data.</text>
</comment>
<feature type="transmembrane region" description="Helical" evidence="1">
    <location>
        <begin position="477"/>
        <end position="496"/>
    </location>
</feature>
<dbReference type="PATRIC" id="fig|1590043.3.peg.65"/>
<feature type="transmembrane region" description="Helical" evidence="1">
    <location>
        <begin position="1211"/>
        <end position="1235"/>
    </location>
</feature>
<keyword evidence="1" id="KW-0472">Membrane</keyword>
<evidence type="ECO:0000256" key="2">
    <source>
        <dbReference type="SAM" id="SignalP"/>
    </source>
</evidence>
<dbReference type="OrthoDB" id="220327at2"/>
<feature type="transmembrane region" description="Helical" evidence="1">
    <location>
        <begin position="1327"/>
        <end position="1348"/>
    </location>
</feature>
<dbReference type="EMBL" id="LKAJ01000001">
    <property type="protein sequence ID" value="KRG22529.1"/>
    <property type="molecule type" value="Genomic_DNA"/>
</dbReference>
<feature type="transmembrane region" description="Helical" evidence="1">
    <location>
        <begin position="547"/>
        <end position="565"/>
    </location>
</feature>
<keyword evidence="1" id="KW-0812">Transmembrane</keyword>
<dbReference type="STRING" id="295108.HT99x_00065"/>
<keyword evidence="2" id="KW-0732">Signal</keyword>
<name>A0A0Q9Z0H6_9GAMM</name>
<evidence type="ECO:0000313" key="3">
    <source>
        <dbReference type="EMBL" id="KRG22529.1"/>
    </source>
</evidence>
<feature type="transmembrane region" description="Helical" evidence="1">
    <location>
        <begin position="517"/>
        <end position="535"/>
    </location>
</feature>
<feature type="transmembrane region" description="Helical" evidence="1">
    <location>
        <begin position="1256"/>
        <end position="1273"/>
    </location>
</feature>
<sequence length="1369" mass="154209">MNLTAVLRCWLVFICLTLTVFAAKGAESSLSIPADLTSWKGWVLKGHETELCPFPYNNAELHYCVWPADLKLTVAEQKATFALKVSNYDEAWITLPGDNDYWPQDVKVNAKAFPVGTYLGFPGVLLPSGEYTIEGSLPWTRIPDFIQVPVNAGTIQLVVNEKNIEQPDRDKSGKLWLKPQNQSVLPQQEQDTISVQVFRLFKDDIPLEQTTMLRLRVSGQPREVILGPILLPHSVPLRIDSPLTSRLEENGLLRLQVKPGVWEVTIKSRFLGKQDQFEFQSLNEPWPKNEIWSFQQQNDLRLVDIQGAASIDPQQTDMPIAWREFPAYLLEKGKTLKLSEMRRGQEARRAEQLNLQRKMWLDFSGKGFTLQDAMTGVVEQHWRLRQLPPYQLGRVTIDGQDKLITEMNKDSPGVEIRQGALNLISVSRIIDAVNKMPAVGWDVDVQSLSTLLHLPPGWMLLGASGVDTANGAWIQQWTLLDFFIVLVIAAATLRLLGWRWGLVALVMITLTYQERGAPIYSWLNLIAALALIVVLPESSRAKRWLIYYFRLSFVYLLLIALPFMATQIRNALYPQLTLPNYVATPTPMMAGAVMSRASQAPQVAIEGLNVPLGKQKMFAGQSPGAADMAIGGAPKSERLEDYDPNAKLQTGPGVPNWYWNQYSLVWNGPVPMDQTLKLWMLSAKVTSVLKLLQVLLMFALIYGLYKAQKTVKPLQPKEKHSSVALIGFLVLSSLCFTSFPKQANADIPDEALRNELRERLLEPPSCLPECAQISRMQVEIKENNLVLHLKANVLSQVAIPIPSTLEKWVPRTVLVNNVLAKNVMFDANQQLWLYLPQGVHDVVLEGFVGDQDKFELGIPLKPKAITQLASGWTIEGINRQQLQGEHLYFNRIKQAGEVATNTQTHLQASRIPPFMILTKTLKLGFEWEVINQLRRVAPQQGAIEASIPLLTGESVLSDKVEIKNGKAWVTLGAQENQIEWRSKLLPSQHIELIAANDPSLKQIWLIDAISQWHCSFSGIPMIHQSDKSMRWLPRFEPWNGEKVSIEITKPTPVAGSTVTIDDSRLMLSPGKRISGGELNFTVRASEGGAHTFKIPETAVLQDILINGLSQPINVKQGEITVPLNPGTQQIQVRWQEPKPIRYFYRTPLIDLQMPSSNGVIDLEVSKDRWIMLLGGPIVGHAVLFWGVLLVFIAISIALGRSKLTPLRSLEWFLLAMGLTLATPMVMIVVIAWFVAMNKRKDISANISTSAFQWMQVGLVLLTLIFVVSLFTSISDGLLGIPQMQLAGPMIEIVQSQFGFPDKYQLQWYQDVSQTHLAQAWLISLPMYVYRILMLLWALWLAFSLVKWLRWGWECFAKHGYWKERKESAS</sequence>
<feature type="signal peptide" evidence="2">
    <location>
        <begin position="1"/>
        <end position="22"/>
    </location>
</feature>
<keyword evidence="1" id="KW-1133">Transmembrane helix</keyword>
<feature type="transmembrane region" description="Helical" evidence="1">
    <location>
        <begin position="1177"/>
        <end position="1199"/>
    </location>
</feature>
<gene>
    <name evidence="3" type="ORF">HT99x_00065</name>
</gene>
<feature type="transmembrane region" description="Helical" evidence="1">
    <location>
        <begin position="687"/>
        <end position="705"/>
    </location>
</feature>
<feature type="chain" id="PRO_5006388981" evidence="2">
    <location>
        <begin position="23"/>
        <end position="1369"/>
    </location>
</feature>
<reference evidence="3" key="1">
    <citation type="submission" date="2015-09" db="EMBL/GenBank/DDBJ databases">
        <title>Draft Genome Sequences of Two Novel Amoeba-resistant Intranuclear Bacteria, Candidatus Berkiella cookevillensis and Candidatus Berkiella aquae.</title>
        <authorList>
            <person name="Mehari Y.T."/>
            <person name="Arivett B.A."/>
            <person name="Farone A.L."/>
            <person name="Gunderson J.H."/>
            <person name="Farone M.B."/>
        </authorList>
    </citation>
    <scope>NUCLEOTIDE SEQUENCE [LARGE SCALE GENOMIC DNA]</scope>
    <source>
        <strain evidence="3">HT99</strain>
    </source>
</reference>
<accession>A0A0Q9Z0H6</accession>